<dbReference type="InterPro" id="IPR052893">
    <property type="entry name" value="TCS_response_regulator"/>
</dbReference>
<dbReference type="PROSITE" id="PS50110">
    <property type="entry name" value="RESPONSE_REGULATORY"/>
    <property type="match status" value="1"/>
</dbReference>
<dbReference type="OrthoDB" id="7631574at2"/>
<dbReference type="Gene3D" id="3.40.50.2300">
    <property type="match status" value="1"/>
</dbReference>
<dbReference type="Proteomes" id="UP000001822">
    <property type="component" value="Chromosome"/>
</dbReference>
<reference evidence="3 4" key="1">
    <citation type="journal article" date="2007" name="Appl. Environ. Microbiol.">
        <title>Genome sequence of the cellulolytic gliding bacterium Cytophaga hutchinsonii.</title>
        <authorList>
            <person name="Xie G."/>
            <person name="Bruce D.C."/>
            <person name="Challacombe J.F."/>
            <person name="Chertkov O."/>
            <person name="Detter J.C."/>
            <person name="Gilna P."/>
            <person name="Han C.S."/>
            <person name="Lucas S."/>
            <person name="Misra M."/>
            <person name="Myers G.L."/>
            <person name="Richardson P."/>
            <person name="Tapia R."/>
            <person name="Thayer N."/>
            <person name="Thompson L.S."/>
            <person name="Brettin T.S."/>
            <person name="Henrissat B."/>
            <person name="Wilson D.B."/>
            <person name="McBride M.J."/>
        </authorList>
    </citation>
    <scope>NUCLEOTIDE SEQUENCE [LARGE SCALE GENOMIC DNA]</scope>
    <source>
        <strain evidence="4">ATCC 33406 / DSM 1761 / CIP 103989 / NBRC 15051 / NCIMB 9469 / D465</strain>
    </source>
</reference>
<dbReference type="KEGG" id="chu:CHU_0148"/>
<accession>A0A6N4SME8</accession>
<name>A0A6N4SME8_CYTH3</name>
<dbReference type="InterPro" id="IPR001789">
    <property type="entry name" value="Sig_transdc_resp-reg_receiver"/>
</dbReference>
<dbReference type="EMBL" id="CP000383">
    <property type="protein sequence ID" value="ABG57441.1"/>
    <property type="molecule type" value="Genomic_DNA"/>
</dbReference>
<evidence type="ECO:0000256" key="1">
    <source>
        <dbReference type="PROSITE-ProRule" id="PRU00169"/>
    </source>
</evidence>
<dbReference type="RefSeq" id="WP_011583557.1">
    <property type="nucleotide sequence ID" value="NC_008255.1"/>
</dbReference>
<evidence type="ECO:0000259" key="2">
    <source>
        <dbReference type="PROSITE" id="PS50110"/>
    </source>
</evidence>
<dbReference type="AlphaFoldDB" id="A0A6N4SME8"/>
<dbReference type="Pfam" id="PF00072">
    <property type="entry name" value="Response_reg"/>
    <property type="match status" value="1"/>
</dbReference>
<dbReference type="GO" id="GO:0000160">
    <property type="term" value="P:phosphorelay signal transduction system"/>
    <property type="evidence" value="ECO:0007669"/>
    <property type="project" value="InterPro"/>
</dbReference>
<evidence type="ECO:0000313" key="3">
    <source>
        <dbReference type="EMBL" id="ABG57441.1"/>
    </source>
</evidence>
<proteinExistence type="predicted"/>
<gene>
    <name evidence="3" type="primary">cheY</name>
    <name evidence="3" type="ordered locus">CHU_0148</name>
</gene>
<feature type="domain" description="Response regulatory" evidence="2">
    <location>
        <begin position="5"/>
        <end position="125"/>
    </location>
</feature>
<dbReference type="SUPFAM" id="SSF52172">
    <property type="entry name" value="CheY-like"/>
    <property type="match status" value="1"/>
</dbReference>
<keyword evidence="4" id="KW-1185">Reference proteome</keyword>
<dbReference type="PANTHER" id="PTHR44520:SF2">
    <property type="entry name" value="RESPONSE REGULATOR RCP1"/>
    <property type="match status" value="1"/>
</dbReference>
<keyword evidence="1" id="KW-0597">Phosphoprotein</keyword>
<protein>
    <submittedName>
        <fullName evidence="3">Response regulator, CheY-like protein</fullName>
    </submittedName>
</protein>
<dbReference type="InterPro" id="IPR011006">
    <property type="entry name" value="CheY-like_superfamily"/>
</dbReference>
<feature type="modified residue" description="4-aspartylphosphate" evidence="1">
    <location>
        <position position="58"/>
    </location>
</feature>
<organism evidence="3 4">
    <name type="scientific">Cytophaga hutchinsonii (strain ATCC 33406 / DSM 1761 / CIP 103989 / NBRC 15051 / NCIMB 9469 / D465)</name>
    <dbReference type="NCBI Taxonomy" id="269798"/>
    <lineage>
        <taxon>Bacteria</taxon>
        <taxon>Pseudomonadati</taxon>
        <taxon>Bacteroidota</taxon>
        <taxon>Cytophagia</taxon>
        <taxon>Cytophagales</taxon>
        <taxon>Cytophagaceae</taxon>
        <taxon>Cytophaga</taxon>
    </lineage>
</organism>
<sequence>MHQTVIHYIDDDPEDIEFFQYAIDTIHQQIILHTHTKEASLFAALRNEKHANQILFLDINMPGKNGIEILKEIRKSEALQKTPVIMYSTTKDASIIELCQQFGANLYAIKPVSFSSIGDIINKIIAINWHEFKPESNTFVISASV</sequence>
<dbReference type="SMART" id="SM00448">
    <property type="entry name" value="REC"/>
    <property type="match status" value="1"/>
</dbReference>
<dbReference type="PANTHER" id="PTHR44520">
    <property type="entry name" value="RESPONSE REGULATOR RCP1-RELATED"/>
    <property type="match status" value="1"/>
</dbReference>
<evidence type="ECO:0000313" key="4">
    <source>
        <dbReference type="Proteomes" id="UP000001822"/>
    </source>
</evidence>